<protein>
    <recommendedName>
        <fullName evidence="3">Reverse transcriptase domain-containing protein</fullName>
    </recommendedName>
</protein>
<evidence type="ECO:0008006" key="3">
    <source>
        <dbReference type="Google" id="ProtNLM"/>
    </source>
</evidence>
<dbReference type="InterPro" id="IPR052343">
    <property type="entry name" value="Retrotransposon-Effector_Assoc"/>
</dbReference>
<dbReference type="OrthoDB" id="1436205at2759"/>
<evidence type="ECO:0000313" key="2">
    <source>
        <dbReference type="Proteomes" id="UP000257109"/>
    </source>
</evidence>
<dbReference type="AlphaFoldDB" id="A0A371DYT0"/>
<comment type="caution">
    <text evidence="1">The sequence shown here is derived from an EMBL/GenBank/DDBJ whole genome shotgun (WGS) entry which is preliminary data.</text>
</comment>
<dbReference type="EMBL" id="QJKJ01018375">
    <property type="protein sequence ID" value="RDX57651.1"/>
    <property type="molecule type" value="Genomic_DNA"/>
</dbReference>
<feature type="non-terminal residue" evidence="1">
    <location>
        <position position="1"/>
    </location>
</feature>
<proteinExistence type="predicted"/>
<accession>A0A371DYT0</accession>
<organism evidence="1 2">
    <name type="scientific">Mucuna pruriens</name>
    <name type="common">Velvet bean</name>
    <name type="synonym">Dolichos pruriens</name>
    <dbReference type="NCBI Taxonomy" id="157652"/>
    <lineage>
        <taxon>Eukaryota</taxon>
        <taxon>Viridiplantae</taxon>
        <taxon>Streptophyta</taxon>
        <taxon>Embryophyta</taxon>
        <taxon>Tracheophyta</taxon>
        <taxon>Spermatophyta</taxon>
        <taxon>Magnoliopsida</taxon>
        <taxon>eudicotyledons</taxon>
        <taxon>Gunneridae</taxon>
        <taxon>Pentapetalae</taxon>
        <taxon>rosids</taxon>
        <taxon>fabids</taxon>
        <taxon>Fabales</taxon>
        <taxon>Fabaceae</taxon>
        <taxon>Papilionoideae</taxon>
        <taxon>50 kb inversion clade</taxon>
        <taxon>NPAAA clade</taxon>
        <taxon>indigoferoid/millettioid clade</taxon>
        <taxon>Phaseoleae</taxon>
        <taxon>Mucuna</taxon>
    </lineage>
</organism>
<keyword evidence="2" id="KW-1185">Reference proteome</keyword>
<dbReference type="Proteomes" id="UP000257109">
    <property type="component" value="Unassembled WGS sequence"/>
</dbReference>
<dbReference type="PANTHER" id="PTHR46890:SF48">
    <property type="entry name" value="RNA-DIRECTED DNA POLYMERASE"/>
    <property type="match status" value="1"/>
</dbReference>
<sequence length="132" mass="15815">MKKFFSRRRLYTWLQKSREQWVHLGSRNTKKIGSSYTTFKRGVHIDLMSIKSYKSPEFDGFQLFFFKMFWTIVSDDTLLVLISKIDHPISYKDLRPITLCNMVNKIISKVSINRLRPFLIDLSQFAVMKRRL</sequence>
<gene>
    <name evidence="1" type="ORF">CR513_63088</name>
</gene>
<dbReference type="PANTHER" id="PTHR46890">
    <property type="entry name" value="NON-LTR RETROLELEMENT REVERSE TRANSCRIPTASE-LIKE PROTEIN-RELATED"/>
    <property type="match status" value="1"/>
</dbReference>
<reference evidence="1" key="1">
    <citation type="submission" date="2018-05" db="EMBL/GenBank/DDBJ databases">
        <title>Draft genome of Mucuna pruriens seed.</title>
        <authorList>
            <person name="Nnadi N.E."/>
            <person name="Vos R."/>
            <person name="Hasami M.H."/>
            <person name="Devisetty U.K."/>
            <person name="Aguiy J.C."/>
        </authorList>
    </citation>
    <scope>NUCLEOTIDE SEQUENCE [LARGE SCALE GENOMIC DNA]</scope>
    <source>
        <strain evidence="1">JCA_2017</strain>
    </source>
</reference>
<name>A0A371DYT0_MUCPR</name>
<evidence type="ECO:0000313" key="1">
    <source>
        <dbReference type="EMBL" id="RDX57651.1"/>
    </source>
</evidence>